<feature type="transmembrane region" description="Helical" evidence="9">
    <location>
        <begin position="252"/>
        <end position="272"/>
    </location>
</feature>
<dbReference type="PANTHER" id="PTHR11795:SF442">
    <property type="entry name" value="ABC TRANSPORTER ATP-BINDING PROTEIN"/>
    <property type="match status" value="1"/>
</dbReference>
<dbReference type="AlphaFoldDB" id="A0A1G5F1B6"/>
<dbReference type="PANTHER" id="PTHR11795">
    <property type="entry name" value="BRANCHED-CHAIN AMINO ACID TRANSPORT SYSTEM PERMEASE PROTEIN LIVH"/>
    <property type="match status" value="1"/>
</dbReference>
<dbReference type="OrthoDB" id="9807115at2"/>
<dbReference type="GO" id="GO:0005886">
    <property type="term" value="C:plasma membrane"/>
    <property type="evidence" value="ECO:0007669"/>
    <property type="project" value="UniProtKB-SubCell"/>
</dbReference>
<keyword evidence="2" id="KW-0813">Transport</keyword>
<gene>
    <name evidence="10" type="ORF">SAMN02927923_01182</name>
</gene>
<protein>
    <submittedName>
        <fullName evidence="10">Amino acid/amide ABC transporter membrane protein 1, HAAT family (TC 3.A.1.4.-)</fullName>
    </submittedName>
</protein>
<evidence type="ECO:0000256" key="5">
    <source>
        <dbReference type="ARBA" id="ARBA00022970"/>
    </source>
</evidence>
<name>A0A1G5F1B6_9HYPH</name>
<dbReference type="RefSeq" id="WP_091131593.1">
    <property type="nucleotide sequence ID" value="NZ_FMVJ01000003.1"/>
</dbReference>
<dbReference type="Proteomes" id="UP000199569">
    <property type="component" value="Unassembled WGS sequence"/>
</dbReference>
<dbReference type="EMBL" id="FMVJ01000003">
    <property type="protein sequence ID" value="SCY33002.1"/>
    <property type="molecule type" value="Genomic_DNA"/>
</dbReference>
<evidence type="ECO:0000256" key="3">
    <source>
        <dbReference type="ARBA" id="ARBA00022475"/>
    </source>
</evidence>
<evidence type="ECO:0000256" key="9">
    <source>
        <dbReference type="SAM" id="Phobius"/>
    </source>
</evidence>
<comment type="subcellular location">
    <subcellularLocation>
        <location evidence="1">Cell membrane</location>
        <topology evidence="1">Multi-pass membrane protein</topology>
    </subcellularLocation>
</comment>
<comment type="similarity">
    <text evidence="8">Belongs to the binding-protein-dependent transport system permease family. LivHM subfamily.</text>
</comment>
<evidence type="ECO:0000313" key="10">
    <source>
        <dbReference type="EMBL" id="SCY33002.1"/>
    </source>
</evidence>
<dbReference type="GO" id="GO:0022857">
    <property type="term" value="F:transmembrane transporter activity"/>
    <property type="evidence" value="ECO:0007669"/>
    <property type="project" value="InterPro"/>
</dbReference>
<dbReference type="InterPro" id="IPR052157">
    <property type="entry name" value="BCAA_transport_permease"/>
</dbReference>
<sequence length="282" mass="29546">MLTNALNGLVYGSLLFVLSSGLVLVYGLRRVVNFSHGALYMLGAYIGYSIALRYGFTAGVLAGGIALGLVGIVLDLLVFRNLSDRNPLVTVIVTFGVFLVLEDIVKSVWGTQNYTLDPPAALAGVVEIGGNPFPAYRLFIIGASFLMAMILVVWLKFGRTGLFVRAASVDPSVAAMCGVRTDLLGPAVVGLGAAFAGFSGIIAAPFLSLHPAMGSEILVLSFVVSVIGGLGSFVGAFVSAMLLGQMQAFGTVYMPELASLLPFLLMSFILIWRPQGLGGRSA</sequence>
<keyword evidence="6 9" id="KW-1133">Transmembrane helix</keyword>
<keyword evidence="5" id="KW-0029">Amino-acid transport</keyword>
<reference evidence="10 11" key="1">
    <citation type="submission" date="2016-10" db="EMBL/GenBank/DDBJ databases">
        <authorList>
            <person name="de Groot N.N."/>
        </authorList>
    </citation>
    <scope>NUCLEOTIDE SEQUENCE [LARGE SCALE GENOMIC DNA]</scope>
    <source>
        <strain evidence="10 11">CGMCC 1.7666</strain>
    </source>
</reference>
<dbReference type="CDD" id="cd06582">
    <property type="entry name" value="TM_PBP1_LivH_like"/>
    <property type="match status" value="1"/>
</dbReference>
<keyword evidence="3" id="KW-1003">Cell membrane</keyword>
<feature type="transmembrane region" description="Helical" evidence="9">
    <location>
        <begin position="60"/>
        <end position="79"/>
    </location>
</feature>
<evidence type="ECO:0000256" key="2">
    <source>
        <dbReference type="ARBA" id="ARBA00022448"/>
    </source>
</evidence>
<feature type="transmembrane region" description="Helical" evidence="9">
    <location>
        <begin position="187"/>
        <end position="207"/>
    </location>
</feature>
<dbReference type="InterPro" id="IPR001851">
    <property type="entry name" value="ABC_transp_permease"/>
</dbReference>
<proteinExistence type="inferred from homology"/>
<evidence type="ECO:0000256" key="1">
    <source>
        <dbReference type="ARBA" id="ARBA00004651"/>
    </source>
</evidence>
<keyword evidence="7 9" id="KW-0472">Membrane</keyword>
<keyword evidence="11" id="KW-1185">Reference proteome</keyword>
<feature type="transmembrane region" description="Helical" evidence="9">
    <location>
        <begin position="135"/>
        <end position="155"/>
    </location>
</feature>
<feature type="transmembrane region" description="Helical" evidence="9">
    <location>
        <begin position="38"/>
        <end position="54"/>
    </location>
</feature>
<feature type="transmembrane region" description="Helical" evidence="9">
    <location>
        <begin position="6"/>
        <end position="26"/>
    </location>
</feature>
<dbReference type="GO" id="GO:0006865">
    <property type="term" value="P:amino acid transport"/>
    <property type="evidence" value="ECO:0007669"/>
    <property type="project" value="UniProtKB-KW"/>
</dbReference>
<feature type="transmembrane region" description="Helical" evidence="9">
    <location>
        <begin position="88"/>
        <end position="109"/>
    </location>
</feature>
<organism evidence="10 11">
    <name type="scientific">Microvirga guangxiensis</name>
    <dbReference type="NCBI Taxonomy" id="549386"/>
    <lineage>
        <taxon>Bacteria</taxon>
        <taxon>Pseudomonadati</taxon>
        <taxon>Pseudomonadota</taxon>
        <taxon>Alphaproteobacteria</taxon>
        <taxon>Hyphomicrobiales</taxon>
        <taxon>Methylobacteriaceae</taxon>
        <taxon>Microvirga</taxon>
    </lineage>
</organism>
<evidence type="ECO:0000256" key="8">
    <source>
        <dbReference type="ARBA" id="ARBA00037998"/>
    </source>
</evidence>
<keyword evidence="4 9" id="KW-0812">Transmembrane</keyword>
<accession>A0A1G5F1B6</accession>
<evidence type="ECO:0000256" key="6">
    <source>
        <dbReference type="ARBA" id="ARBA00022989"/>
    </source>
</evidence>
<dbReference type="Pfam" id="PF02653">
    <property type="entry name" value="BPD_transp_2"/>
    <property type="match status" value="1"/>
</dbReference>
<evidence type="ECO:0000256" key="7">
    <source>
        <dbReference type="ARBA" id="ARBA00023136"/>
    </source>
</evidence>
<evidence type="ECO:0000313" key="11">
    <source>
        <dbReference type="Proteomes" id="UP000199569"/>
    </source>
</evidence>
<dbReference type="STRING" id="549386.SAMN02927923_01182"/>
<evidence type="ECO:0000256" key="4">
    <source>
        <dbReference type="ARBA" id="ARBA00022692"/>
    </source>
</evidence>
<feature type="transmembrane region" description="Helical" evidence="9">
    <location>
        <begin position="219"/>
        <end position="240"/>
    </location>
</feature>